<dbReference type="GO" id="GO:0051539">
    <property type="term" value="F:4 iron, 4 sulfur cluster binding"/>
    <property type="evidence" value="ECO:0007669"/>
    <property type="project" value="TreeGrafter"/>
</dbReference>
<protein>
    <submittedName>
        <fullName evidence="4">Hydrogenase maturation factor HypD</fullName>
    </submittedName>
</protein>
<dbReference type="InterPro" id="IPR042244">
    <property type="entry name" value="HypD_2_sf"/>
</dbReference>
<dbReference type="Pfam" id="PF01924">
    <property type="entry name" value="HypD"/>
    <property type="match status" value="1"/>
</dbReference>
<dbReference type="Gene3D" id="3.40.50.11750">
    <property type="entry name" value="HypD, alpha/beta domain 1"/>
    <property type="match status" value="2"/>
</dbReference>
<name>A0A6I5ZN32_9FIRM</name>
<evidence type="ECO:0000313" key="4">
    <source>
        <dbReference type="EMBL" id="QGP91009.1"/>
    </source>
</evidence>
<keyword evidence="3" id="KW-0408">Iron</keyword>
<dbReference type="Proteomes" id="UP000425916">
    <property type="component" value="Chromosome"/>
</dbReference>
<accession>A0A6I5ZN32</accession>
<evidence type="ECO:0000256" key="2">
    <source>
        <dbReference type="ARBA" id="ARBA00022723"/>
    </source>
</evidence>
<dbReference type="Gene3D" id="6.10.20.100">
    <property type="match status" value="1"/>
</dbReference>
<comment type="similarity">
    <text evidence="1">Belongs to the HypD family.</text>
</comment>
<evidence type="ECO:0000313" key="5">
    <source>
        <dbReference type="Proteomes" id="UP000425916"/>
    </source>
</evidence>
<dbReference type="EMBL" id="CP046244">
    <property type="protein sequence ID" value="QGP91009.1"/>
    <property type="molecule type" value="Genomic_DNA"/>
</dbReference>
<gene>
    <name evidence="4" type="primary">hypD_1</name>
    <name evidence="4" type="ORF">MGLY_03330</name>
</gene>
<dbReference type="GO" id="GO:0051604">
    <property type="term" value="P:protein maturation"/>
    <property type="evidence" value="ECO:0007669"/>
    <property type="project" value="TreeGrafter"/>
</dbReference>
<dbReference type="PIRSF" id="PIRSF005622">
    <property type="entry name" value="Hydrgn_mat_hypD"/>
    <property type="match status" value="1"/>
</dbReference>
<dbReference type="PANTHER" id="PTHR30149">
    <property type="entry name" value="HYDROGENASE PROTEIN ASSEMBLY PROTEIN HYPD"/>
    <property type="match status" value="1"/>
</dbReference>
<dbReference type="InterPro" id="IPR002780">
    <property type="entry name" value="Hyd_form_HypD"/>
</dbReference>
<proteinExistence type="inferred from homology"/>
<dbReference type="AlphaFoldDB" id="A0A6I5ZN32"/>
<organism evidence="4 5">
    <name type="scientific">Neomoorella glycerini</name>
    <dbReference type="NCBI Taxonomy" id="55779"/>
    <lineage>
        <taxon>Bacteria</taxon>
        <taxon>Bacillati</taxon>
        <taxon>Bacillota</taxon>
        <taxon>Clostridia</taxon>
        <taxon>Neomoorellales</taxon>
        <taxon>Neomoorellaceae</taxon>
        <taxon>Neomoorella</taxon>
    </lineage>
</organism>
<dbReference type="GO" id="GO:0005506">
    <property type="term" value="F:iron ion binding"/>
    <property type="evidence" value="ECO:0007669"/>
    <property type="project" value="TreeGrafter"/>
</dbReference>
<keyword evidence="2" id="KW-0479">Metal-binding</keyword>
<sequence length="364" mass="40021">MELLQRFKDPKLGQRILERLQQKISRPLNFMEVCGTHTVAISRSGIRELLKGKLRLKSGPGCPVCVTDTGDIDKMIGLARLPGVIVTTFGDMMRVPGSRSSLVQERANGDVRVVYSALDAVAIAEANPDKTVIFLGVGFETTVPAVALCLEEVVRKNLKNFLLYSAHKVVPPALETLLQDPEVKIDGFLLPGHVCTILGRKTFEFLSQKYNVPAVIGGFEPVDILAALDALVDMVAAGKAQVLNRYSRAVREEGNPLAQAIMQKYFDLVDVKWRGIGIIPRSGLKLKAEYARYDAEEQYLLEESTVEAVPGCSCGEILKGKMEPPECPLFAYICTPLKPVGPCMVSSEGACAAYYKYERRRSKN</sequence>
<dbReference type="RefSeq" id="WP_156271443.1">
    <property type="nucleotide sequence ID" value="NZ_CP046244.1"/>
</dbReference>
<dbReference type="NCBIfam" id="TIGR00075">
    <property type="entry name" value="hypD"/>
    <property type="match status" value="1"/>
</dbReference>
<dbReference type="OrthoDB" id="9770424at2"/>
<dbReference type="PANTHER" id="PTHR30149:SF0">
    <property type="entry name" value="HYDROGENASE MATURATION FACTOR HYPD"/>
    <property type="match status" value="1"/>
</dbReference>
<dbReference type="GO" id="GO:0070025">
    <property type="term" value="F:carbon monoxide binding"/>
    <property type="evidence" value="ECO:0007669"/>
    <property type="project" value="TreeGrafter"/>
</dbReference>
<evidence type="ECO:0000256" key="3">
    <source>
        <dbReference type="ARBA" id="ARBA00023004"/>
    </source>
</evidence>
<keyword evidence="5" id="KW-1185">Reference proteome</keyword>
<evidence type="ECO:0000256" key="1">
    <source>
        <dbReference type="ARBA" id="ARBA00007888"/>
    </source>
</evidence>
<dbReference type="InterPro" id="IPR042243">
    <property type="entry name" value="HypD_1"/>
</dbReference>
<reference evidence="4 5" key="1">
    <citation type="submission" date="2019-11" db="EMBL/GenBank/DDBJ databases">
        <title>Genome sequence of Moorella glycerini DSM11254.</title>
        <authorList>
            <person name="Poehlein A."/>
            <person name="Boeer T."/>
            <person name="Daniel R."/>
        </authorList>
    </citation>
    <scope>NUCLEOTIDE SEQUENCE [LARGE SCALE GENOMIC DNA]</scope>
    <source>
        <strain evidence="4 5">DSM 11254</strain>
    </source>
</reference>